<dbReference type="InterPro" id="IPR002560">
    <property type="entry name" value="Transposase_DDE"/>
</dbReference>
<feature type="region of interest" description="Disordered" evidence="1">
    <location>
        <begin position="226"/>
        <end position="260"/>
    </location>
</feature>
<dbReference type="PATRIC" id="fig|1365964.3.peg.1373"/>
<evidence type="ECO:0000259" key="4">
    <source>
        <dbReference type="Pfam" id="PF14690"/>
    </source>
</evidence>
<name>A0A0L7CYR3_BIFBR</name>
<feature type="domain" description="Transposase IS204/IS1001/IS1096/IS1165 helix-turn-helix" evidence="3">
    <location>
        <begin position="110"/>
        <end position="156"/>
    </location>
</feature>
<dbReference type="Pfam" id="PF01610">
    <property type="entry name" value="DDE_Tnp_ISL3"/>
    <property type="match status" value="1"/>
</dbReference>
<sequence>MFSTKINEPLKKRLMNSIFNQLLNVKSVVVEDARIVDSPLRPVPALEIRARPRKGMLRCPRCGRRRHVYDRGGGRRRWRHQDFGCFRAELVADMPRVDCPGCSVVVAMAPWTESGSRFTRDFERECAWLMTVASQKTVSGFPHVAWRTAGDIAHRVAERLKAAIPSPFDHLMLIGVDETSYRKGHTYITVVVDHERHRVIWEHDGYGRDVFGLFFKALTPEQRSSIRVATGTGRAGSTHASPSTARTRNACSTASTSSPG</sequence>
<dbReference type="PANTHER" id="PTHR33498">
    <property type="entry name" value="TRANSPOSASE FOR INSERTION SEQUENCE ELEMENT IS1557"/>
    <property type="match status" value="1"/>
</dbReference>
<comment type="caution">
    <text evidence="5">The sequence shown here is derived from an EMBL/GenBank/DDBJ whole genome shotgun (WGS) entry which is preliminary data.</text>
</comment>
<evidence type="ECO:0008006" key="7">
    <source>
        <dbReference type="Google" id="ProtNLM"/>
    </source>
</evidence>
<accession>A0A0L7CYR3</accession>
<evidence type="ECO:0000256" key="1">
    <source>
        <dbReference type="SAM" id="MobiDB-lite"/>
    </source>
</evidence>
<dbReference type="InterPro" id="IPR032877">
    <property type="entry name" value="Transposase_HTH"/>
</dbReference>
<evidence type="ECO:0000259" key="3">
    <source>
        <dbReference type="Pfam" id="PF13542"/>
    </source>
</evidence>
<proteinExistence type="predicted"/>
<feature type="compositionally biased region" description="Polar residues" evidence="1">
    <location>
        <begin position="238"/>
        <end position="260"/>
    </location>
</feature>
<protein>
    <recommendedName>
        <fullName evidence="7">Transposase</fullName>
    </recommendedName>
</protein>
<dbReference type="AlphaFoldDB" id="A0A0L7CYR3"/>
<evidence type="ECO:0000313" key="5">
    <source>
        <dbReference type="EMBL" id="KOA64877.1"/>
    </source>
</evidence>
<gene>
    <name evidence="5" type="ORF">BBM1114_06800</name>
</gene>
<reference evidence="5 6" key="1">
    <citation type="journal article" date="2015" name="Int J Genomics">
        <title>Comparative Genomics Revealed Genetic Diversity and Species/Strain-Level Differences in Carbohydrate Metabolism of Three Probiotic Bifidobacterial Species.</title>
        <authorList>
            <person name="Odamaki T."/>
            <person name="Horigome A."/>
            <person name="Sugahara H."/>
            <person name="Hashikura N."/>
            <person name="Minami J."/>
            <person name="Xiao J.Z."/>
            <person name="Abe F."/>
        </authorList>
    </citation>
    <scope>NUCLEOTIDE SEQUENCE [LARGE SCALE GENOMIC DNA]</scope>
    <source>
        <strain evidence="5 6">MCC 1114</strain>
    </source>
</reference>
<evidence type="ECO:0000313" key="6">
    <source>
        <dbReference type="Proteomes" id="UP000036802"/>
    </source>
</evidence>
<dbReference type="Pfam" id="PF13542">
    <property type="entry name" value="HTH_Tnp_ISL3"/>
    <property type="match status" value="1"/>
</dbReference>
<dbReference type="PANTHER" id="PTHR33498:SF1">
    <property type="entry name" value="TRANSPOSASE FOR INSERTION SEQUENCE ELEMENT IS1557"/>
    <property type="match status" value="1"/>
</dbReference>
<dbReference type="InterPro" id="IPR047951">
    <property type="entry name" value="Transpos_ISL3"/>
</dbReference>
<feature type="domain" description="Transposase IS204/IS1001/IS1096/IS1165 zinc-finger" evidence="4">
    <location>
        <begin position="58"/>
        <end position="102"/>
    </location>
</feature>
<evidence type="ECO:0000259" key="2">
    <source>
        <dbReference type="Pfam" id="PF01610"/>
    </source>
</evidence>
<feature type="domain" description="Transposase IS204/IS1001/IS1096/IS1165 DDE" evidence="2">
    <location>
        <begin position="174"/>
        <end position="229"/>
    </location>
</feature>
<dbReference type="Proteomes" id="UP000036802">
    <property type="component" value="Unassembled WGS sequence"/>
</dbReference>
<dbReference type="EMBL" id="AVQC01000012">
    <property type="protein sequence ID" value="KOA64877.1"/>
    <property type="molecule type" value="Genomic_DNA"/>
</dbReference>
<dbReference type="Pfam" id="PF14690">
    <property type="entry name" value="Zn_ribbon_ISL3"/>
    <property type="match status" value="1"/>
</dbReference>
<organism evidence="5 6">
    <name type="scientific">Bifidobacterium breve MCC 1114</name>
    <dbReference type="NCBI Taxonomy" id="1365964"/>
    <lineage>
        <taxon>Bacteria</taxon>
        <taxon>Bacillati</taxon>
        <taxon>Actinomycetota</taxon>
        <taxon>Actinomycetes</taxon>
        <taxon>Bifidobacteriales</taxon>
        <taxon>Bifidobacteriaceae</taxon>
        <taxon>Bifidobacterium</taxon>
    </lineage>
</organism>
<dbReference type="InterPro" id="IPR029261">
    <property type="entry name" value="Transposase_Znf"/>
</dbReference>